<organism evidence="2 3">
    <name type="scientific">Longispora fulva</name>
    <dbReference type="NCBI Taxonomy" id="619741"/>
    <lineage>
        <taxon>Bacteria</taxon>
        <taxon>Bacillati</taxon>
        <taxon>Actinomycetota</taxon>
        <taxon>Actinomycetes</taxon>
        <taxon>Micromonosporales</taxon>
        <taxon>Micromonosporaceae</taxon>
        <taxon>Longispora</taxon>
    </lineage>
</organism>
<dbReference type="InterPro" id="IPR006076">
    <property type="entry name" value="FAD-dep_OxRdtase"/>
</dbReference>
<dbReference type="PANTHER" id="PTHR43422">
    <property type="entry name" value="THIAMINE THIAZOLE SYNTHASE"/>
    <property type="match status" value="1"/>
</dbReference>
<dbReference type="Pfam" id="PF01266">
    <property type="entry name" value="DAO"/>
    <property type="match status" value="1"/>
</dbReference>
<dbReference type="PRINTS" id="PR00420">
    <property type="entry name" value="RNGMNOXGNASE"/>
</dbReference>
<sequence length="446" mass="47560">MGTPSHQSAVVIGAGIAGLAAARALAPRFARVLVLDRDGLPDTATPRKGVPQSGHGHVLLVAGQQALEEQFPGLMAELVADGASEFDPGLDLTFHRFGATWERIPIGLRLVTFSRPLLELALRRRVARLPTVEIRDGVAASDLVGADGKVTGVVLDTGETVGADLVVDCSGRGSRSDRWLGALGFDAPTVTEVKVGVGYATRFFTRKPGDLAAGQAVFVVPSAPEESRVGLALPVEGDRWLVTVGGWHGAYPKDEAGFDEHIRSLPHPDIAGLLERCAPLGDIAYHGFPSSRRRHFEDLTSVPAGYVALGDAICSFNPIYGQGMTCATLEAVALGELLDGRAEVDAELTTAFYQRAAAVISTPWQFAVGGDFAYPQTQGPRPKGIGLLNWYSRRIQIAAQTDPEVRRTFTAVQHLIEGPEALRTPKMVWKVLFGARRATAAPDPAR</sequence>
<evidence type="ECO:0000313" key="2">
    <source>
        <dbReference type="EMBL" id="MBG6135222.1"/>
    </source>
</evidence>
<proteinExistence type="predicted"/>
<dbReference type="Gene3D" id="3.50.50.60">
    <property type="entry name" value="FAD/NAD(P)-binding domain"/>
    <property type="match status" value="1"/>
</dbReference>
<dbReference type="InterPro" id="IPR006905">
    <property type="entry name" value="Flavin_halogenase"/>
</dbReference>
<dbReference type="InterPro" id="IPR036188">
    <property type="entry name" value="FAD/NAD-bd_sf"/>
</dbReference>
<gene>
    <name evidence="2" type="ORF">IW245_001416</name>
</gene>
<keyword evidence="3" id="KW-1185">Reference proteome</keyword>
<evidence type="ECO:0000259" key="1">
    <source>
        <dbReference type="Pfam" id="PF01266"/>
    </source>
</evidence>
<dbReference type="EMBL" id="JADOUF010000001">
    <property type="protein sequence ID" value="MBG6135222.1"/>
    <property type="molecule type" value="Genomic_DNA"/>
</dbReference>
<comment type="caution">
    <text evidence="2">The sequence shown here is derived from an EMBL/GenBank/DDBJ whole genome shotgun (WGS) entry which is preliminary data.</text>
</comment>
<protein>
    <submittedName>
        <fullName evidence="2">2-polyprenyl-6-methoxyphenol hydroxylase-like FAD-dependent oxidoreductase</fullName>
    </submittedName>
</protein>
<accession>A0A8J7KNG5</accession>
<reference evidence="2" key="1">
    <citation type="submission" date="2020-11" db="EMBL/GenBank/DDBJ databases">
        <title>Sequencing the genomes of 1000 actinobacteria strains.</title>
        <authorList>
            <person name="Klenk H.-P."/>
        </authorList>
    </citation>
    <scope>NUCLEOTIDE SEQUENCE</scope>
    <source>
        <strain evidence="2">DSM 45356</strain>
    </source>
</reference>
<dbReference type="Proteomes" id="UP000622552">
    <property type="component" value="Unassembled WGS sequence"/>
</dbReference>
<dbReference type="RefSeq" id="WP_197002364.1">
    <property type="nucleotide sequence ID" value="NZ_BONS01000003.1"/>
</dbReference>
<dbReference type="GO" id="GO:0004497">
    <property type="term" value="F:monooxygenase activity"/>
    <property type="evidence" value="ECO:0007669"/>
    <property type="project" value="InterPro"/>
</dbReference>
<dbReference type="AlphaFoldDB" id="A0A8J7KNG5"/>
<name>A0A8J7KNG5_9ACTN</name>
<feature type="domain" description="FAD dependent oxidoreductase" evidence="1">
    <location>
        <begin position="9"/>
        <end position="49"/>
    </location>
</feature>
<dbReference type="Pfam" id="PF04820">
    <property type="entry name" value="Trp_halogenase"/>
    <property type="match status" value="1"/>
</dbReference>
<dbReference type="PANTHER" id="PTHR43422:SF3">
    <property type="entry name" value="THIAMINE THIAZOLE SYNTHASE"/>
    <property type="match status" value="1"/>
</dbReference>
<evidence type="ECO:0000313" key="3">
    <source>
        <dbReference type="Proteomes" id="UP000622552"/>
    </source>
</evidence>
<dbReference type="SUPFAM" id="SSF51905">
    <property type="entry name" value="FAD/NAD(P)-binding domain"/>
    <property type="match status" value="1"/>
</dbReference>